<dbReference type="RefSeq" id="WP_064317955.1">
    <property type="nucleotide sequence ID" value="NZ_JACI01000001.1"/>
</dbReference>
<dbReference type="InterPro" id="IPR017871">
    <property type="entry name" value="ABC_transporter-like_CS"/>
</dbReference>
<keyword evidence="4" id="KW-0067">ATP-binding</keyword>
<dbReference type="SMART" id="SM00382">
    <property type="entry name" value="AAA"/>
    <property type="match status" value="1"/>
</dbReference>
<organism evidence="6 7">
    <name type="scientific">Bibersteinia trehalosi Y31</name>
    <dbReference type="NCBI Taxonomy" id="1261658"/>
    <lineage>
        <taxon>Bacteria</taxon>
        <taxon>Pseudomonadati</taxon>
        <taxon>Pseudomonadota</taxon>
        <taxon>Gammaproteobacteria</taxon>
        <taxon>Pasteurellales</taxon>
        <taxon>Pasteurellaceae</taxon>
        <taxon>Bibersteinia</taxon>
    </lineage>
</organism>
<evidence type="ECO:0000313" key="6">
    <source>
        <dbReference type="EMBL" id="OAQ15151.1"/>
    </source>
</evidence>
<evidence type="ECO:0000256" key="4">
    <source>
        <dbReference type="ARBA" id="ARBA00022840"/>
    </source>
</evidence>
<dbReference type="PROSITE" id="PS50893">
    <property type="entry name" value="ABC_TRANSPORTER_2"/>
    <property type="match status" value="1"/>
</dbReference>
<keyword evidence="3" id="KW-0547">Nucleotide-binding</keyword>
<dbReference type="InterPro" id="IPR027417">
    <property type="entry name" value="P-loop_NTPase"/>
</dbReference>
<evidence type="ECO:0000256" key="1">
    <source>
        <dbReference type="ARBA" id="ARBA00005417"/>
    </source>
</evidence>
<evidence type="ECO:0000256" key="2">
    <source>
        <dbReference type="ARBA" id="ARBA00022448"/>
    </source>
</evidence>
<dbReference type="Gene3D" id="3.40.50.300">
    <property type="entry name" value="P-loop containing nucleotide triphosphate hydrolases"/>
    <property type="match status" value="1"/>
</dbReference>
<evidence type="ECO:0000259" key="5">
    <source>
        <dbReference type="PROSITE" id="PS50893"/>
    </source>
</evidence>
<dbReference type="PATRIC" id="fig|1261658.3.peg.200"/>
<protein>
    <submittedName>
        <fullName evidence="6">ABC transporter ATPase</fullName>
    </submittedName>
</protein>
<dbReference type="GO" id="GO:0016887">
    <property type="term" value="F:ATP hydrolysis activity"/>
    <property type="evidence" value="ECO:0007669"/>
    <property type="project" value="InterPro"/>
</dbReference>
<dbReference type="AlphaFoldDB" id="A0A179D0T8"/>
<dbReference type="Pfam" id="PF00005">
    <property type="entry name" value="ABC_tran"/>
    <property type="match status" value="1"/>
</dbReference>
<dbReference type="PANTHER" id="PTHR42788:SF19">
    <property type="entry name" value="ALIPHATIC SULFONATES IMPORT ATP-BINDING PROTEIN SSUB 2"/>
    <property type="match status" value="1"/>
</dbReference>
<comment type="caution">
    <text evidence="6">The sequence shown here is derived from an EMBL/GenBank/DDBJ whole genome shotgun (WGS) entry which is preliminary data.</text>
</comment>
<sequence>MCVAIKHLCLAFGSCKLFQHFNFELPKGKWTTLLGSSGVGKSTLLRTIAGLEDRAVQAGEICFAANTRLAWLAQTDALYPWLSLVDNVQLHAHLSGQKSAETYQKAVYLLEQVGLSDHLHKPCYQLSGGQRQRVALARTLMQEANLILMDEPFSALDAATRHQLQSLAVDLLRGKTVLLITHDPQEAIRVSDEIRILRGLPAELSSVYPLTGLTPRTLENQAFWQLQQQLFEALISEGKTSGGNI</sequence>
<dbReference type="GO" id="GO:0005524">
    <property type="term" value="F:ATP binding"/>
    <property type="evidence" value="ECO:0007669"/>
    <property type="project" value="UniProtKB-KW"/>
</dbReference>
<dbReference type="EMBL" id="JACI01000001">
    <property type="protein sequence ID" value="OAQ15151.1"/>
    <property type="molecule type" value="Genomic_DNA"/>
</dbReference>
<proteinExistence type="inferred from homology"/>
<dbReference type="SUPFAM" id="SSF52540">
    <property type="entry name" value="P-loop containing nucleoside triphosphate hydrolases"/>
    <property type="match status" value="1"/>
</dbReference>
<gene>
    <name evidence="6" type="ORF">F480_00980</name>
</gene>
<evidence type="ECO:0000256" key="3">
    <source>
        <dbReference type="ARBA" id="ARBA00022741"/>
    </source>
</evidence>
<dbReference type="PROSITE" id="PS00211">
    <property type="entry name" value="ABC_TRANSPORTER_1"/>
    <property type="match status" value="1"/>
</dbReference>
<dbReference type="PANTHER" id="PTHR42788">
    <property type="entry name" value="TAURINE IMPORT ATP-BINDING PROTEIN-RELATED"/>
    <property type="match status" value="1"/>
</dbReference>
<dbReference type="InterPro" id="IPR003439">
    <property type="entry name" value="ABC_transporter-like_ATP-bd"/>
</dbReference>
<dbReference type="InterPro" id="IPR050166">
    <property type="entry name" value="ABC_transporter_ATP-bind"/>
</dbReference>
<reference evidence="6 7" key="1">
    <citation type="submission" date="2014-01" db="EMBL/GenBank/DDBJ databases">
        <authorList>
            <person name="Zuccon D."/>
        </authorList>
    </citation>
    <scope>NUCLEOTIDE SEQUENCE [LARGE SCALE GENOMIC DNA]</scope>
    <source>
        <strain evidence="6 7">Y31</strain>
    </source>
</reference>
<accession>A0A179D0T8</accession>
<feature type="domain" description="ABC transporter" evidence="5">
    <location>
        <begin position="3"/>
        <end position="224"/>
    </location>
</feature>
<name>A0A179D0T8_BIBTR</name>
<dbReference type="Proteomes" id="UP000078358">
    <property type="component" value="Unassembled WGS sequence"/>
</dbReference>
<keyword evidence="2" id="KW-0813">Transport</keyword>
<evidence type="ECO:0000313" key="7">
    <source>
        <dbReference type="Proteomes" id="UP000078358"/>
    </source>
</evidence>
<comment type="similarity">
    <text evidence="1">Belongs to the ABC transporter superfamily.</text>
</comment>
<dbReference type="InterPro" id="IPR003593">
    <property type="entry name" value="AAA+_ATPase"/>
</dbReference>